<feature type="non-terminal residue" evidence="8">
    <location>
        <position position="1"/>
    </location>
</feature>
<comment type="function">
    <text evidence="1">Required for gamma-tubulin complex recruitment to the microtubule organizing center (MTOC).</text>
</comment>
<reference evidence="9" key="1">
    <citation type="journal article" date="2018" name="Nat. Microbiol.">
        <title>Leveraging single-cell genomics to expand the fungal tree of life.</title>
        <authorList>
            <person name="Ahrendt S.R."/>
            <person name="Quandt C.A."/>
            <person name="Ciobanu D."/>
            <person name="Clum A."/>
            <person name="Salamov A."/>
            <person name="Andreopoulos B."/>
            <person name="Cheng J.F."/>
            <person name="Woyke T."/>
            <person name="Pelin A."/>
            <person name="Henrissat B."/>
            <person name="Reynolds N.K."/>
            <person name="Benny G.L."/>
            <person name="Smith M.E."/>
            <person name="James T.Y."/>
            <person name="Grigoriev I.V."/>
        </authorList>
    </citation>
    <scope>NUCLEOTIDE SEQUENCE [LARGE SCALE GENOMIC DNA]</scope>
    <source>
        <strain evidence="9">RSA 468</strain>
    </source>
</reference>
<dbReference type="Proteomes" id="UP000268162">
    <property type="component" value="Unassembled WGS sequence"/>
</dbReference>
<evidence type="ECO:0000313" key="9">
    <source>
        <dbReference type="Proteomes" id="UP000268162"/>
    </source>
</evidence>
<keyword evidence="6" id="KW-0206">Cytoskeleton</keyword>
<evidence type="ECO:0000256" key="4">
    <source>
        <dbReference type="ARBA" id="ARBA00016992"/>
    </source>
</evidence>
<dbReference type="GO" id="GO:0033566">
    <property type="term" value="P:gamma-tubulin complex localization"/>
    <property type="evidence" value="ECO:0007669"/>
    <property type="project" value="InterPro"/>
</dbReference>
<dbReference type="PANTHER" id="PTHR28520:SF2">
    <property type="entry name" value="MITOTIC-SPINDLE ORGANIZING PROTEIN 1"/>
    <property type="match status" value="1"/>
</dbReference>
<evidence type="ECO:0000256" key="5">
    <source>
        <dbReference type="ARBA" id="ARBA00022490"/>
    </source>
</evidence>
<proteinExistence type="inferred from homology"/>
<gene>
    <name evidence="8" type="ORF">BJ085DRAFT_10947</name>
</gene>
<dbReference type="Pfam" id="PF12554">
    <property type="entry name" value="MOZART1"/>
    <property type="match status" value="1"/>
</dbReference>
<keyword evidence="5" id="KW-0963">Cytoplasm</keyword>
<dbReference type="STRING" id="215637.A0A4P9ZVG1"/>
<dbReference type="AlphaFoldDB" id="A0A4P9ZVG1"/>
<dbReference type="EMBL" id="ML002573">
    <property type="protein sequence ID" value="RKP36921.1"/>
    <property type="molecule type" value="Genomic_DNA"/>
</dbReference>
<evidence type="ECO:0000256" key="3">
    <source>
        <dbReference type="ARBA" id="ARBA00011015"/>
    </source>
</evidence>
<protein>
    <recommendedName>
        <fullName evidence="4">Mitotic-spindle organizing protein 1</fullName>
    </recommendedName>
    <alternativeName>
        <fullName evidence="7">Mitotic-spindle organizing protein associated with a ring of gamma-tubulin 1</fullName>
    </alternativeName>
</protein>
<evidence type="ECO:0000313" key="8">
    <source>
        <dbReference type="EMBL" id="RKP36921.1"/>
    </source>
</evidence>
<keyword evidence="9" id="KW-1185">Reference proteome</keyword>
<dbReference type="GO" id="GO:0031021">
    <property type="term" value="C:interphase microtubule organizing center"/>
    <property type="evidence" value="ECO:0007669"/>
    <property type="project" value="TreeGrafter"/>
</dbReference>
<dbReference type="GO" id="GO:0090307">
    <property type="term" value="P:mitotic spindle assembly"/>
    <property type="evidence" value="ECO:0007669"/>
    <property type="project" value="TreeGrafter"/>
</dbReference>
<evidence type="ECO:0000256" key="1">
    <source>
        <dbReference type="ARBA" id="ARBA00003060"/>
    </source>
</evidence>
<evidence type="ECO:0000256" key="6">
    <source>
        <dbReference type="ARBA" id="ARBA00023212"/>
    </source>
</evidence>
<evidence type="ECO:0000256" key="2">
    <source>
        <dbReference type="ARBA" id="ARBA00004267"/>
    </source>
</evidence>
<dbReference type="PANTHER" id="PTHR28520">
    <property type="entry name" value="MITOTIC-SPINDLE ORGANIZING PROTEIN 1"/>
    <property type="match status" value="1"/>
</dbReference>
<sequence length="56" mass="6246">EDRRLQSRETVDLLDDMSGILNTGLSREALVLCTKLCEMGVNPEALASVVKELQRE</sequence>
<evidence type="ECO:0000256" key="7">
    <source>
        <dbReference type="ARBA" id="ARBA00029810"/>
    </source>
</evidence>
<dbReference type="GO" id="GO:0051415">
    <property type="term" value="P:microtubule nucleation by interphase microtubule organizing center"/>
    <property type="evidence" value="ECO:0007669"/>
    <property type="project" value="TreeGrafter"/>
</dbReference>
<feature type="non-terminal residue" evidence="8">
    <location>
        <position position="56"/>
    </location>
</feature>
<comment type="similarity">
    <text evidence="3">Belongs to the MOZART1 family.</text>
</comment>
<dbReference type="GO" id="GO:0000931">
    <property type="term" value="C:gamma-tubulin ring complex"/>
    <property type="evidence" value="ECO:0007669"/>
    <property type="project" value="InterPro"/>
</dbReference>
<comment type="subcellular location">
    <subcellularLocation>
        <location evidence="2">Cytoplasm</location>
        <location evidence="2">Cytoskeleton</location>
        <location evidence="2">Microtubule organizing center</location>
    </subcellularLocation>
</comment>
<organism evidence="8 9">
    <name type="scientific">Dimargaris cristalligena</name>
    <dbReference type="NCBI Taxonomy" id="215637"/>
    <lineage>
        <taxon>Eukaryota</taxon>
        <taxon>Fungi</taxon>
        <taxon>Fungi incertae sedis</taxon>
        <taxon>Zoopagomycota</taxon>
        <taxon>Kickxellomycotina</taxon>
        <taxon>Dimargaritomycetes</taxon>
        <taxon>Dimargaritales</taxon>
        <taxon>Dimargaritaceae</taxon>
        <taxon>Dimargaris</taxon>
    </lineage>
</organism>
<accession>A0A4P9ZVG1</accession>
<dbReference type="GO" id="GO:0005819">
    <property type="term" value="C:spindle"/>
    <property type="evidence" value="ECO:0007669"/>
    <property type="project" value="TreeGrafter"/>
</dbReference>
<dbReference type="InterPro" id="IPR022214">
    <property type="entry name" value="MZT1"/>
</dbReference>
<name>A0A4P9ZVG1_9FUNG</name>